<keyword evidence="1" id="KW-0732">Signal</keyword>
<organism evidence="2 3">
    <name type="scientific">Mucilaginibacter mali</name>
    <dbReference type="NCBI Taxonomy" id="2740462"/>
    <lineage>
        <taxon>Bacteria</taxon>
        <taxon>Pseudomonadati</taxon>
        <taxon>Bacteroidota</taxon>
        <taxon>Sphingobacteriia</taxon>
        <taxon>Sphingobacteriales</taxon>
        <taxon>Sphingobacteriaceae</taxon>
        <taxon>Mucilaginibacter</taxon>
    </lineage>
</organism>
<gene>
    <name evidence="2" type="ORF">HQ865_19115</name>
</gene>
<sequence>MHKTLLFLFAASLFTINTRAQTNTDTVLKKSPVRTLTDQQYNAYLKGADVGNKAYIAELYHYPLPDKLLQYKKELDLSPSQIAAITAIVKQLQMKRLEIGASVIRNERVLDSLFRTNKADEGSIIFFGNRYGLYEGEYRTAVLTACFKTQKALTDRQIKKFEALLKHN</sequence>
<feature type="signal peptide" evidence="1">
    <location>
        <begin position="1"/>
        <end position="20"/>
    </location>
</feature>
<proteinExistence type="predicted"/>
<accession>A0A7D4Q2Z7</accession>
<dbReference type="KEGG" id="mmab:HQ865_19115"/>
<evidence type="ECO:0000313" key="3">
    <source>
        <dbReference type="Proteomes" id="UP000505355"/>
    </source>
</evidence>
<dbReference type="Gene3D" id="1.20.120.1490">
    <property type="match status" value="1"/>
</dbReference>
<evidence type="ECO:0000313" key="2">
    <source>
        <dbReference type="EMBL" id="QKJ31786.1"/>
    </source>
</evidence>
<evidence type="ECO:0000256" key="1">
    <source>
        <dbReference type="SAM" id="SignalP"/>
    </source>
</evidence>
<feature type="chain" id="PRO_5028977980" evidence="1">
    <location>
        <begin position="21"/>
        <end position="168"/>
    </location>
</feature>
<keyword evidence="3" id="KW-1185">Reference proteome</keyword>
<reference evidence="2 3" key="1">
    <citation type="submission" date="2020-05" db="EMBL/GenBank/DDBJ databases">
        <title>Mucilaginibacter mali sp. nov.</title>
        <authorList>
            <person name="Kim H.S."/>
            <person name="Lee K.C."/>
            <person name="Suh M.K."/>
            <person name="Kim J.-S."/>
            <person name="Han K.-I."/>
            <person name="Eom M.K."/>
            <person name="Shin Y.K."/>
            <person name="Lee J.-S."/>
        </authorList>
    </citation>
    <scope>NUCLEOTIDE SEQUENCE [LARGE SCALE GENOMIC DNA]</scope>
    <source>
        <strain evidence="2 3">G2-14</strain>
    </source>
</reference>
<name>A0A7D4Q2Z7_9SPHI</name>
<dbReference type="EMBL" id="CP054139">
    <property type="protein sequence ID" value="QKJ31786.1"/>
    <property type="molecule type" value="Genomic_DNA"/>
</dbReference>
<dbReference type="RefSeq" id="WP_173416444.1">
    <property type="nucleotide sequence ID" value="NZ_CP054139.1"/>
</dbReference>
<dbReference type="AlphaFoldDB" id="A0A7D4Q2Z7"/>
<protein>
    <submittedName>
        <fullName evidence="2">Uncharacterized protein</fullName>
    </submittedName>
</protein>
<dbReference type="Proteomes" id="UP000505355">
    <property type="component" value="Chromosome"/>
</dbReference>